<dbReference type="EMBL" id="JAHXRI010000001">
    <property type="protein sequence ID" value="MBZ1349401.1"/>
    <property type="molecule type" value="Genomic_DNA"/>
</dbReference>
<dbReference type="Gene3D" id="3.20.20.370">
    <property type="entry name" value="Glycoside hydrolase/deacetylase"/>
    <property type="match status" value="1"/>
</dbReference>
<dbReference type="PANTHER" id="PTHR43123">
    <property type="entry name" value="POLYSACCHARIDE DEACETYLASE-RELATED"/>
    <property type="match status" value="1"/>
</dbReference>
<evidence type="ECO:0000313" key="3">
    <source>
        <dbReference type="Proteomes" id="UP000739565"/>
    </source>
</evidence>
<dbReference type="Pfam" id="PF01522">
    <property type="entry name" value="Polysacc_deac_1"/>
    <property type="match status" value="1"/>
</dbReference>
<protein>
    <submittedName>
        <fullName evidence="2">Polysaccharide deacetylase family protein</fullName>
    </submittedName>
</protein>
<dbReference type="InterPro" id="IPR011330">
    <property type="entry name" value="Glyco_hydro/deAcase_b/a-brl"/>
</dbReference>
<dbReference type="PANTHER" id="PTHR43123:SF1">
    <property type="entry name" value="POLYSACCHARIDE DEACETYLASE-RELATED"/>
    <property type="match status" value="1"/>
</dbReference>
<evidence type="ECO:0000259" key="1">
    <source>
        <dbReference type="PROSITE" id="PS51677"/>
    </source>
</evidence>
<organism evidence="2 3">
    <name type="scientific">Zwartia hollandica</name>
    <dbReference type="NCBI Taxonomy" id="324606"/>
    <lineage>
        <taxon>Bacteria</taxon>
        <taxon>Pseudomonadati</taxon>
        <taxon>Pseudomonadota</taxon>
        <taxon>Betaproteobacteria</taxon>
        <taxon>Burkholderiales</taxon>
        <taxon>Alcaligenaceae</taxon>
        <taxon>Zwartia</taxon>
    </lineage>
</organism>
<keyword evidence="3" id="KW-1185">Reference proteome</keyword>
<dbReference type="GO" id="GO:0005975">
    <property type="term" value="P:carbohydrate metabolic process"/>
    <property type="evidence" value="ECO:0007669"/>
    <property type="project" value="InterPro"/>
</dbReference>
<feature type="domain" description="NodB homology" evidence="1">
    <location>
        <begin position="65"/>
        <end position="283"/>
    </location>
</feature>
<dbReference type="Proteomes" id="UP000739565">
    <property type="component" value="Unassembled WGS sequence"/>
</dbReference>
<name>A0A953T3I0_9BURK</name>
<sequence length="298" mass="34541">MIFPPRDLVGYGPTPPKVSWPNNARVAVSFVLNFEEGSEYSIADGDNRNEAVYEVIDKLEGIPDPCIQSHFDYGTRVGWWRIMDLLERHGVACTVSSCGRAVERYPELAQDAIKRGHEVSAHGWRWESHARMSVEEERASIQKTIDAIKLATGVRPVGWHTRSATTIHTRKLLIEEGGFLYDSDDYSDDLPRLVQHNSKPHIILPYAFDTNDMQFQHTHRFVRAKDFSGYVNDAFDWLWEEGETHPKMMSVGLHLRMLARPARMWALLHMIEHMKEKGQVWFARRDQIAKHWLQNYTE</sequence>
<dbReference type="SUPFAM" id="SSF88713">
    <property type="entry name" value="Glycoside hydrolase/deacetylase"/>
    <property type="match status" value="1"/>
</dbReference>
<dbReference type="InterPro" id="IPR002509">
    <property type="entry name" value="NODB_dom"/>
</dbReference>
<dbReference type="GO" id="GO:0016810">
    <property type="term" value="F:hydrolase activity, acting on carbon-nitrogen (but not peptide) bonds"/>
    <property type="evidence" value="ECO:0007669"/>
    <property type="project" value="InterPro"/>
</dbReference>
<evidence type="ECO:0000313" key="2">
    <source>
        <dbReference type="EMBL" id="MBZ1349401.1"/>
    </source>
</evidence>
<dbReference type="RefSeq" id="WP_259659802.1">
    <property type="nucleotide sequence ID" value="NZ_JAHXRI010000001.1"/>
</dbReference>
<proteinExistence type="predicted"/>
<dbReference type="PROSITE" id="PS51677">
    <property type="entry name" value="NODB"/>
    <property type="match status" value="1"/>
</dbReference>
<comment type="caution">
    <text evidence="2">The sequence shown here is derived from an EMBL/GenBank/DDBJ whole genome shotgun (WGS) entry which is preliminary data.</text>
</comment>
<accession>A0A953T3I0</accession>
<dbReference type="AlphaFoldDB" id="A0A953T3I0"/>
<gene>
    <name evidence="2" type="ORF">KZZ10_01970</name>
</gene>
<reference evidence="2" key="1">
    <citation type="submission" date="2021-07" db="EMBL/GenBank/DDBJ databases">
        <title>New genus and species of the family Alcaligenaceae.</title>
        <authorList>
            <person name="Hahn M.W."/>
        </authorList>
    </citation>
    <scope>NUCLEOTIDE SEQUENCE</scope>
    <source>
        <strain evidence="2">LF4-65</strain>
    </source>
</reference>